<dbReference type="InterPro" id="IPR051908">
    <property type="entry name" value="Ribosomal_N-acetyltransferase"/>
</dbReference>
<proteinExistence type="predicted"/>
<protein>
    <submittedName>
        <fullName evidence="2">GNAT family N-acetyltransferase</fullName>
    </submittedName>
</protein>
<dbReference type="PANTHER" id="PTHR43441:SF2">
    <property type="entry name" value="FAMILY ACETYLTRANSFERASE, PUTATIVE (AFU_ORTHOLOGUE AFUA_7G00850)-RELATED"/>
    <property type="match status" value="1"/>
</dbReference>
<evidence type="ECO:0000313" key="2">
    <source>
        <dbReference type="EMBL" id="PYB73008.1"/>
    </source>
</evidence>
<dbReference type="PANTHER" id="PTHR43441">
    <property type="entry name" value="RIBOSOMAL-PROTEIN-SERINE ACETYLTRANSFERASE"/>
    <property type="match status" value="1"/>
</dbReference>
<comment type="caution">
    <text evidence="2">The sequence shown here is derived from an EMBL/GenBank/DDBJ whole genome shotgun (WGS) entry which is preliminary data.</text>
</comment>
<dbReference type="Pfam" id="PF13302">
    <property type="entry name" value="Acetyltransf_3"/>
    <property type="match status" value="1"/>
</dbReference>
<feature type="domain" description="N-acetyltransferase" evidence="1">
    <location>
        <begin position="62"/>
        <end position="163"/>
    </location>
</feature>
<dbReference type="SUPFAM" id="SSF55729">
    <property type="entry name" value="Acyl-CoA N-acyltransferases (Nat)"/>
    <property type="match status" value="1"/>
</dbReference>
<dbReference type="EMBL" id="QJRY01000004">
    <property type="protein sequence ID" value="PYB73008.1"/>
    <property type="molecule type" value="Genomic_DNA"/>
</dbReference>
<evidence type="ECO:0000313" key="3">
    <source>
        <dbReference type="Proteomes" id="UP000247536"/>
    </source>
</evidence>
<dbReference type="RefSeq" id="WP_110791543.1">
    <property type="nucleotide sequence ID" value="NZ_QJRY01000004.1"/>
</dbReference>
<dbReference type="Gene3D" id="3.40.630.30">
    <property type="match status" value="1"/>
</dbReference>
<gene>
    <name evidence="2" type="ORF">DMY87_11780</name>
</gene>
<dbReference type="Proteomes" id="UP000247536">
    <property type="component" value="Unassembled WGS sequence"/>
</dbReference>
<reference evidence="2 3" key="1">
    <citation type="submission" date="2018-06" db="EMBL/GenBank/DDBJ databases">
        <title>Rhizobium wuzhouense sp. nov., isolated from roots of Oryza officinalis.</title>
        <authorList>
            <person name="Yuan T."/>
        </authorList>
    </citation>
    <scope>NUCLEOTIDE SEQUENCE [LARGE SCALE GENOMIC DNA]</scope>
    <source>
        <strain evidence="2 3">W44</strain>
    </source>
</reference>
<keyword evidence="3" id="KW-1185">Reference proteome</keyword>
<organism evidence="2 3">
    <name type="scientific">Rhizobium wuzhouense</name>
    <dbReference type="NCBI Taxonomy" id="1986026"/>
    <lineage>
        <taxon>Bacteria</taxon>
        <taxon>Pseudomonadati</taxon>
        <taxon>Pseudomonadota</taxon>
        <taxon>Alphaproteobacteria</taxon>
        <taxon>Hyphomicrobiales</taxon>
        <taxon>Rhizobiaceae</taxon>
        <taxon>Rhizobium/Agrobacterium group</taxon>
        <taxon>Rhizobium</taxon>
    </lineage>
</organism>
<evidence type="ECO:0000259" key="1">
    <source>
        <dbReference type="Pfam" id="PF13302"/>
    </source>
</evidence>
<accession>A0ABX5NSD6</accession>
<dbReference type="InterPro" id="IPR000182">
    <property type="entry name" value="GNAT_dom"/>
</dbReference>
<name>A0ABX5NSD6_9HYPH</name>
<dbReference type="InterPro" id="IPR016181">
    <property type="entry name" value="Acyl_CoA_acyltransferase"/>
</dbReference>
<sequence length="234" mass="25925">MRDLSTFKGCAAPQPVRLEGRFVVVEPYDRAAHLEALWDGLGGMEINPLLTYFTQPDFGGLADFDAWLSAVQKGGWVTEVFRDKATGQVVGMANYMRPDPANGVVEIGGVAHGPAMSRTPLATEAHYLLAKHVFEDLGYRRYEWKCHNENAPSKASAVRYGFQFEGVFRQHMLSKGKNRDTAWFSMIDSEWPLIGAAFEAWLAPENFDAEGKQKQKLEDLRAGIAASDPAAKQA</sequence>